<sequence length="81" mass="8402">MGNGRVGGLEKAFQMAIWVPGITSVIAELTMRIPRVATADLLGMSSVAAELTMPIPWVATAALLAIDNSTLAEELAMAMSG</sequence>
<accession>A0A9D4MUD3</accession>
<keyword evidence="2" id="KW-1185">Reference proteome</keyword>
<gene>
    <name evidence="1" type="ORF">DPMN_006338</name>
</gene>
<organism evidence="1 2">
    <name type="scientific">Dreissena polymorpha</name>
    <name type="common">Zebra mussel</name>
    <name type="synonym">Mytilus polymorpha</name>
    <dbReference type="NCBI Taxonomy" id="45954"/>
    <lineage>
        <taxon>Eukaryota</taxon>
        <taxon>Metazoa</taxon>
        <taxon>Spiralia</taxon>
        <taxon>Lophotrochozoa</taxon>
        <taxon>Mollusca</taxon>
        <taxon>Bivalvia</taxon>
        <taxon>Autobranchia</taxon>
        <taxon>Heteroconchia</taxon>
        <taxon>Euheterodonta</taxon>
        <taxon>Imparidentia</taxon>
        <taxon>Neoheterodontei</taxon>
        <taxon>Myida</taxon>
        <taxon>Dreissenoidea</taxon>
        <taxon>Dreissenidae</taxon>
        <taxon>Dreissena</taxon>
    </lineage>
</organism>
<evidence type="ECO:0000313" key="2">
    <source>
        <dbReference type="Proteomes" id="UP000828390"/>
    </source>
</evidence>
<proteinExistence type="predicted"/>
<reference evidence="1" key="1">
    <citation type="journal article" date="2019" name="bioRxiv">
        <title>The Genome of the Zebra Mussel, Dreissena polymorpha: A Resource for Invasive Species Research.</title>
        <authorList>
            <person name="McCartney M.A."/>
            <person name="Auch B."/>
            <person name="Kono T."/>
            <person name="Mallez S."/>
            <person name="Zhang Y."/>
            <person name="Obille A."/>
            <person name="Becker A."/>
            <person name="Abrahante J.E."/>
            <person name="Garbe J."/>
            <person name="Badalamenti J.P."/>
            <person name="Herman A."/>
            <person name="Mangelson H."/>
            <person name="Liachko I."/>
            <person name="Sullivan S."/>
            <person name="Sone E.D."/>
            <person name="Koren S."/>
            <person name="Silverstein K.A.T."/>
            <person name="Beckman K.B."/>
            <person name="Gohl D.M."/>
        </authorList>
    </citation>
    <scope>NUCLEOTIDE SEQUENCE</scope>
    <source>
        <strain evidence="1">Duluth1</strain>
        <tissue evidence="1">Whole animal</tissue>
    </source>
</reference>
<name>A0A9D4MUD3_DREPO</name>
<comment type="caution">
    <text evidence="1">The sequence shown here is derived from an EMBL/GenBank/DDBJ whole genome shotgun (WGS) entry which is preliminary data.</text>
</comment>
<protein>
    <submittedName>
        <fullName evidence="1">Uncharacterized protein</fullName>
    </submittedName>
</protein>
<dbReference type="EMBL" id="JAIWYP010000001">
    <property type="protein sequence ID" value="KAH3882400.1"/>
    <property type="molecule type" value="Genomic_DNA"/>
</dbReference>
<reference evidence="1" key="2">
    <citation type="submission" date="2020-11" db="EMBL/GenBank/DDBJ databases">
        <authorList>
            <person name="McCartney M.A."/>
            <person name="Auch B."/>
            <person name="Kono T."/>
            <person name="Mallez S."/>
            <person name="Becker A."/>
            <person name="Gohl D.M."/>
            <person name="Silverstein K.A.T."/>
            <person name="Koren S."/>
            <person name="Bechman K.B."/>
            <person name="Herman A."/>
            <person name="Abrahante J.E."/>
            <person name="Garbe J."/>
        </authorList>
    </citation>
    <scope>NUCLEOTIDE SEQUENCE</scope>
    <source>
        <strain evidence="1">Duluth1</strain>
        <tissue evidence="1">Whole animal</tissue>
    </source>
</reference>
<dbReference type="Proteomes" id="UP000828390">
    <property type="component" value="Unassembled WGS sequence"/>
</dbReference>
<dbReference type="AlphaFoldDB" id="A0A9D4MUD3"/>
<evidence type="ECO:0000313" key="1">
    <source>
        <dbReference type="EMBL" id="KAH3882400.1"/>
    </source>
</evidence>